<dbReference type="InterPro" id="IPR023888">
    <property type="entry name" value="SdpC-like"/>
</dbReference>
<organism evidence="1 2">
    <name type="scientific">Mammaliicoccus lentus</name>
    <name type="common">Staphylococcus lentus</name>
    <dbReference type="NCBI Taxonomy" id="42858"/>
    <lineage>
        <taxon>Bacteria</taxon>
        <taxon>Bacillati</taxon>
        <taxon>Bacillota</taxon>
        <taxon>Bacilli</taxon>
        <taxon>Bacillales</taxon>
        <taxon>Staphylococcaceae</taxon>
        <taxon>Mammaliicoccus</taxon>
    </lineage>
</organism>
<proteinExistence type="predicted"/>
<evidence type="ECO:0000313" key="1">
    <source>
        <dbReference type="EMBL" id="WHI59699.1"/>
    </source>
</evidence>
<dbReference type="AlphaFoldDB" id="A0AAX3W4K3"/>
<gene>
    <name evidence="1" type="ORF">PYH69_13440</name>
</gene>
<dbReference type="RefSeq" id="WP_282862018.1">
    <property type="nucleotide sequence ID" value="NZ_CP118848.1"/>
</dbReference>
<name>A0AAX3W4K3_MAMLE</name>
<dbReference type="Pfam" id="PF26137">
    <property type="entry name" value="Toxin_SdpC"/>
    <property type="match status" value="1"/>
</dbReference>
<evidence type="ECO:0000313" key="2">
    <source>
        <dbReference type="Proteomes" id="UP001223261"/>
    </source>
</evidence>
<dbReference type="Proteomes" id="UP001223261">
    <property type="component" value="Chromosome"/>
</dbReference>
<sequence length="120" mass="13639">MKKLSLLLFSLTILLTFIGGGITTVLASNDETNYSGEEIYKAYYFGQGELGSQLNIKEKNELSLEEQNEIVKNIKKASPNVFENLKSSIKSENPVAVNTEVEKIYDVIDEYYYKRIKCII</sequence>
<dbReference type="EMBL" id="CP118848">
    <property type="protein sequence ID" value="WHI59699.1"/>
    <property type="molecule type" value="Genomic_DNA"/>
</dbReference>
<protein>
    <submittedName>
        <fullName evidence="1">Uncharacterized protein</fullName>
    </submittedName>
</protein>
<accession>A0AAX3W4K3</accession>
<reference evidence="1" key="1">
    <citation type="journal article" date="2023" name="Antibiotics">
        <title>Prevalence and Molecular Characterization of Methicillin-Resistant Staphylococci (MRS) and Mammaliicocci (MRM) in Dromedary Camels from Algeria: First Detection of SCCmec-mecC Hybrid in Methicillin-Resistant Mammaliicoccus lentus.</title>
        <authorList>
            <person name="Belhout C."/>
            <person name="Boyen F."/>
            <person name="Vereecke N."/>
            <person name="Theuns S."/>
            <person name="Taibi N."/>
            <person name="Stegger M."/>
            <person name="de la Fe-Rodriguez P.Y."/>
            <person name="Bouayad L."/>
            <person name="Elgroud R."/>
            <person name="Butaye P."/>
        </authorList>
    </citation>
    <scope>NUCLEOTIDE SEQUENCE</scope>
    <source>
        <strain evidence="1">7048</strain>
    </source>
</reference>